<evidence type="ECO:0000313" key="2">
    <source>
        <dbReference type="Proteomes" id="UP000601361"/>
    </source>
</evidence>
<name>A0ABQ1X7C9_9BACT</name>
<evidence type="ECO:0000313" key="1">
    <source>
        <dbReference type="EMBL" id="GGG59479.1"/>
    </source>
</evidence>
<keyword evidence="2" id="KW-1185">Reference proteome</keyword>
<proteinExistence type="predicted"/>
<dbReference type="Proteomes" id="UP000601361">
    <property type="component" value="Unassembled WGS sequence"/>
</dbReference>
<organism evidence="1 2">
    <name type="scientific">Hymenobacter glacieicola</name>
    <dbReference type="NCBI Taxonomy" id="1562124"/>
    <lineage>
        <taxon>Bacteria</taxon>
        <taxon>Pseudomonadati</taxon>
        <taxon>Bacteroidota</taxon>
        <taxon>Cytophagia</taxon>
        <taxon>Cytophagales</taxon>
        <taxon>Hymenobacteraceae</taxon>
        <taxon>Hymenobacter</taxon>
    </lineage>
</organism>
<comment type="caution">
    <text evidence="1">The sequence shown here is derived from an EMBL/GenBank/DDBJ whole genome shotgun (WGS) entry which is preliminary data.</text>
</comment>
<accession>A0ABQ1X7C9</accession>
<protein>
    <submittedName>
        <fullName evidence="1">Uncharacterized protein</fullName>
    </submittedName>
</protein>
<reference evidence="2" key="1">
    <citation type="journal article" date="2019" name="Int. J. Syst. Evol. Microbiol.">
        <title>The Global Catalogue of Microorganisms (GCM) 10K type strain sequencing project: providing services to taxonomists for standard genome sequencing and annotation.</title>
        <authorList>
            <consortium name="The Broad Institute Genomics Platform"/>
            <consortium name="The Broad Institute Genome Sequencing Center for Infectious Disease"/>
            <person name="Wu L."/>
            <person name="Ma J."/>
        </authorList>
    </citation>
    <scope>NUCLEOTIDE SEQUENCE [LARGE SCALE GENOMIC DNA]</scope>
    <source>
        <strain evidence="2">CGMCC 1.12990</strain>
    </source>
</reference>
<sequence>MLQAGNLLLPAAVFSMDFNKQNRVPLFVKKHHIRAGKQPPASVLLIKWHSWYARLHDEFRIFSDVDVPFSNC</sequence>
<gene>
    <name evidence="1" type="ORF">GCM10011378_39340</name>
</gene>
<dbReference type="EMBL" id="BMGS01000014">
    <property type="protein sequence ID" value="GGG59479.1"/>
    <property type="molecule type" value="Genomic_DNA"/>
</dbReference>